<evidence type="ECO:0000256" key="9">
    <source>
        <dbReference type="ARBA" id="ARBA00038592"/>
    </source>
</evidence>
<evidence type="ECO:0000313" key="12">
    <source>
        <dbReference type="EMBL" id="GAT17934.1"/>
    </source>
</evidence>
<dbReference type="GO" id="GO:0016787">
    <property type="term" value="F:hydrolase activity"/>
    <property type="evidence" value="ECO:0007669"/>
    <property type="project" value="UniProtKB-KW"/>
</dbReference>
<feature type="binding site" evidence="10">
    <location>
        <position position="146"/>
    </location>
    <ligand>
        <name>Mn(2+)</name>
        <dbReference type="ChEBI" id="CHEBI:29035"/>
    </ligand>
</feature>
<comment type="similarity">
    <text evidence="10">Belongs to the CRISPR-associated endonuclease Cas1 family.</text>
</comment>
<dbReference type="GO" id="GO:0003677">
    <property type="term" value="F:DNA binding"/>
    <property type="evidence" value="ECO:0007669"/>
    <property type="project" value="UniProtKB-KW"/>
</dbReference>
<keyword evidence="11" id="KW-0175">Coiled coil</keyword>
<keyword evidence="2 10" id="KW-0479">Metal-binding</keyword>
<dbReference type="PANTHER" id="PTHR34353">
    <property type="entry name" value="CRISPR-ASSOCIATED ENDONUCLEASE CAS1 1"/>
    <property type="match status" value="1"/>
</dbReference>
<dbReference type="GO" id="GO:0051607">
    <property type="term" value="P:defense response to virus"/>
    <property type="evidence" value="ECO:0007669"/>
    <property type="project" value="UniProtKB-UniRule"/>
</dbReference>
<dbReference type="InterPro" id="IPR002729">
    <property type="entry name" value="CRISPR-assoc_Cas1"/>
</dbReference>
<keyword evidence="13" id="KW-1185">Reference proteome</keyword>
<dbReference type="AlphaFoldDB" id="A0A1Z5H4T8"/>
<feature type="binding site" evidence="10">
    <location>
        <position position="217"/>
    </location>
    <ligand>
        <name>Mn(2+)</name>
        <dbReference type="ChEBI" id="CHEBI:29035"/>
    </ligand>
</feature>
<dbReference type="InterPro" id="IPR050646">
    <property type="entry name" value="Cas1"/>
</dbReference>
<dbReference type="EC" id="3.1.-.-" evidence="10"/>
<dbReference type="STRING" id="1302250.GCA_001313225_00279"/>
<gene>
    <name evidence="10" type="primary">cas1</name>
    <name evidence="12" type="ORF">IWT126_00191</name>
</gene>
<keyword evidence="6 10" id="KW-0051">Antiviral defense</keyword>
<comment type="subunit">
    <text evidence="9 10">Homodimer, forms a heterotetramer with a Cas2 homodimer.</text>
</comment>
<keyword evidence="5 10" id="KW-0460">Magnesium</keyword>
<dbReference type="HAMAP" id="MF_01470">
    <property type="entry name" value="Cas1"/>
    <property type="match status" value="1"/>
</dbReference>
<evidence type="ECO:0000256" key="6">
    <source>
        <dbReference type="ARBA" id="ARBA00023118"/>
    </source>
</evidence>
<dbReference type="Pfam" id="PF01867">
    <property type="entry name" value="Cas_Cas1"/>
    <property type="match status" value="1"/>
</dbReference>
<proteinExistence type="inferred from homology"/>
<evidence type="ECO:0000256" key="8">
    <source>
        <dbReference type="ARBA" id="ARBA00023211"/>
    </source>
</evidence>
<dbReference type="InterPro" id="IPR042206">
    <property type="entry name" value="CRISPR-assoc_Cas1_C"/>
</dbReference>
<organism evidence="12 13">
    <name type="scientific">Secundilactobacillus silagei JCM 19001</name>
    <dbReference type="NCBI Taxonomy" id="1302250"/>
    <lineage>
        <taxon>Bacteria</taxon>
        <taxon>Bacillati</taxon>
        <taxon>Bacillota</taxon>
        <taxon>Bacilli</taxon>
        <taxon>Lactobacillales</taxon>
        <taxon>Lactobacillaceae</taxon>
        <taxon>Secundilactobacillus</taxon>
    </lineage>
</organism>
<dbReference type="NCBIfam" id="TIGR03639">
    <property type="entry name" value="cas1_NMENI"/>
    <property type="match status" value="1"/>
</dbReference>
<dbReference type="Gene3D" id="3.100.10.20">
    <property type="entry name" value="CRISPR-associated endonuclease Cas1, N-terminal domain"/>
    <property type="match status" value="1"/>
</dbReference>
<dbReference type="Gene3D" id="1.20.120.920">
    <property type="entry name" value="CRISPR-associated endonuclease Cas1, C-terminal domain"/>
    <property type="match status" value="1"/>
</dbReference>
<accession>A0A1Z5H4T8</accession>
<keyword evidence="7 10" id="KW-0238">DNA-binding</keyword>
<dbReference type="PANTHER" id="PTHR34353:SF2">
    <property type="entry name" value="CRISPR-ASSOCIATED ENDONUCLEASE CAS1 1"/>
    <property type="match status" value="1"/>
</dbReference>
<comment type="cofactor">
    <cofactor evidence="10">
        <name>Mg(2+)</name>
        <dbReference type="ChEBI" id="CHEBI:18420"/>
    </cofactor>
    <cofactor evidence="10">
        <name>Mn(2+)</name>
        <dbReference type="ChEBI" id="CHEBI:29035"/>
    </cofactor>
</comment>
<dbReference type="InterPro" id="IPR042211">
    <property type="entry name" value="CRISPR-assoc_Cas1_N"/>
</dbReference>
<reference evidence="12 13" key="1">
    <citation type="submission" date="2015-11" db="EMBL/GenBank/DDBJ databases">
        <title>Draft genome sequences of new species of the genus Lactobacillus isolated from orchardgrass silage.</title>
        <authorList>
            <person name="Tohno M."/>
            <person name="Tanizawa Y."/>
            <person name="Arita M."/>
        </authorList>
    </citation>
    <scope>NUCLEOTIDE SEQUENCE [LARGE SCALE GENOMIC DNA]</scope>
    <source>
        <strain evidence="12 13">IWT126</strain>
    </source>
</reference>
<evidence type="ECO:0000256" key="1">
    <source>
        <dbReference type="ARBA" id="ARBA00022722"/>
    </source>
</evidence>
<evidence type="ECO:0000256" key="10">
    <source>
        <dbReference type="HAMAP-Rule" id="MF_01470"/>
    </source>
</evidence>
<dbReference type="EMBL" id="BCMG01000001">
    <property type="protein sequence ID" value="GAT17934.1"/>
    <property type="molecule type" value="Genomic_DNA"/>
</dbReference>
<name>A0A1Z5H4T8_9LACO</name>
<sequence>MSWRTVVITQHSKISYSGRRILVQTDSDNFEIPIDDIQVLLIATTRAVITSAAMAELTKEQAKIIFTDNSGEPVSEMVPLYPNNRSNEILNAQMAWSSNRKGILWTKIVSEKMKLQTFVSESLGNNVEELQDEISKLELNDQSNREAVVARKYFKEVFGNDFSRHNFSPVNSALNYGYSIILAMVNREIVKNGYLTELGIHHYSTENNFNLGSDFMEPFRPIIDFWVANQKFEEFTQDVKFGLVELPNLEIRFNGESMILRNALTKYVSNCLKFLSDKLKTVEIGVELPNEVQNNALNDHV</sequence>
<feature type="binding site" evidence="10">
    <location>
        <position position="202"/>
    </location>
    <ligand>
        <name>Mn(2+)</name>
        <dbReference type="ChEBI" id="CHEBI:29035"/>
    </ligand>
</feature>
<evidence type="ECO:0000256" key="2">
    <source>
        <dbReference type="ARBA" id="ARBA00022723"/>
    </source>
</evidence>
<dbReference type="NCBIfam" id="TIGR00287">
    <property type="entry name" value="cas1"/>
    <property type="match status" value="1"/>
</dbReference>
<keyword evidence="3 10" id="KW-0255">Endonuclease</keyword>
<evidence type="ECO:0000313" key="13">
    <source>
        <dbReference type="Proteomes" id="UP000198402"/>
    </source>
</evidence>
<keyword evidence="1 10" id="KW-0540">Nuclease</keyword>
<evidence type="ECO:0000256" key="4">
    <source>
        <dbReference type="ARBA" id="ARBA00022801"/>
    </source>
</evidence>
<dbReference type="GO" id="GO:0046872">
    <property type="term" value="F:metal ion binding"/>
    <property type="evidence" value="ECO:0007669"/>
    <property type="project" value="UniProtKB-UniRule"/>
</dbReference>
<dbReference type="GO" id="GO:0004520">
    <property type="term" value="F:DNA endonuclease activity"/>
    <property type="evidence" value="ECO:0007669"/>
    <property type="project" value="InterPro"/>
</dbReference>
<dbReference type="OrthoDB" id="9803119at2"/>
<feature type="coiled-coil region" evidence="11">
    <location>
        <begin position="120"/>
        <end position="147"/>
    </location>
</feature>
<dbReference type="GO" id="GO:0043571">
    <property type="term" value="P:maintenance of CRISPR repeat elements"/>
    <property type="evidence" value="ECO:0007669"/>
    <property type="project" value="UniProtKB-UniRule"/>
</dbReference>
<evidence type="ECO:0000256" key="5">
    <source>
        <dbReference type="ARBA" id="ARBA00022842"/>
    </source>
</evidence>
<keyword evidence="4 10" id="KW-0378">Hydrolase</keyword>
<evidence type="ECO:0000256" key="7">
    <source>
        <dbReference type="ARBA" id="ARBA00023125"/>
    </source>
</evidence>
<protein>
    <recommendedName>
        <fullName evidence="10">CRISPR-associated endonuclease Cas1</fullName>
        <ecNumber evidence="10">3.1.-.-</ecNumber>
    </recommendedName>
</protein>
<evidence type="ECO:0000256" key="11">
    <source>
        <dbReference type="SAM" id="Coils"/>
    </source>
</evidence>
<dbReference type="InterPro" id="IPR019855">
    <property type="entry name" value="CRISPR-assoc_Cas1_NMENI"/>
</dbReference>
<dbReference type="Proteomes" id="UP000198402">
    <property type="component" value="Unassembled WGS sequence"/>
</dbReference>
<keyword evidence="8 10" id="KW-0464">Manganese</keyword>
<evidence type="ECO:0000256" key="3">
    <source>
        <dbReference type="ARBA" id="ARBA00022759"/>
    </source>
</evidence>
<comment type="caution">
    <text evidence="12">The sequence shown here is derived from an EMBL/GenBank/DDBJ whole genome shotgun (WGS) entry which is preliminary data.</text>
</comment>
<comment type="function">
    <text evidence="10">CRISPR (clustered regularly interspaced short palindromic repeat), is an adaptive immune system that provides protection against mobile genetic elements (viruses, transposable elements and conjugative plasmids). CRISPR clusters contain spacers, sequences complementary to antecedent mobile elements, and target invading nucleic acids. CRISPR clusters are transcribed and processed into CRISPR RNA (crRNA). Acts as a dsDNA endonuclease. Involved in the integration of spacer DNA into the CRISPR cassette.</text>
</comment>
<dbReference type="RefSeq" id="WP_089136045.1">
    <property type="nucleotide sequence ID" value="NZ_BCMG01000001.1"/>
</dbReference>